<keyword evidence="2" id="KW-0677">Repeat</keyword>
<dbReference type="PROSITE" id="PS50082">
    <property type="entry name" value="WD_REPEATS_2"/>
    <property type="match status" value="2"/>
</dbReference>
<organism evidence="5 6">
    <name type="scientific">Pseudoalteromonas rubra</name>
    <dbReference type="NCBI Taxonomy" id="43658"/>
    <lineage>
        <taxon>Bacteria</taxon>
        <taxon>Pseudomonadati</taxon>
        <taxon>Pseudomonadota</taxon>
        <taxon>Gammaproteobacteria</taxon>
        <taxon>Alteromonadales</taxon>
        <taxon>Pseudoalteromonadaceae</taxon>
        <taxon>Pseudoalteromonas</taxon>
    </lineage>
</organism>
<dbReference type="PROSITE" id="PS50294">
    <property type="entry name" value="WD_REPEATS_REGION"/>
    <property type="match status" value="1"/>
</dbReference>
<dbReference type="Gene3D" id="2.130.10.10">
    <property type="entry name" value="YVTN repeat-like/Quinoprotein amine dehydrogenase"/>
    <property type="match status" value="2"/>
</dbReference>
<protein>
    <recommendedName>
        <fullName evidence="7">Translation initiation factor beta propellor-like domain-containing protein</fullName>
    </recommendedName>
</protein>
<dbReference type="PROSITE" id="PS00678">
    <property type="entry name" value="WD_REPEATS_1"/>
    <property type="match status" value="1"/>
</dbReference>
<comment type="caution">
    <text evidence="5">The sequence shown here is derived from an EMBL/GenBank/DDBJ whole genome shotgun (WGS) entry which is preliminary data.</text>
</comment>
<dbReference type="PANTHER" id="PTHR15622">
    <property type="entry name" value="WD40 REPEAT PROTEIN"/>
    <property type="match status" value="1"/>
</dbReference>
<sequence>MELRGNTDFMPKFLRHNAQTALIIIASLLSGCSTDSSDALLTVEHAARGAFAAAISHDGRYSLVSSIEHGVVLWDNTTHGLKYQWSQSQQADELVHSLAIAHDNSSAVTAANDRFAIWRLSDGQNIGYYQIEQGTIRDIAISNAGRYVLYGRSDNVVVHLDLESGRRIEFLGHQEKINSIALSPNGHFALTGANDYSAYFWDTRTGQVIHRFNHPSRVTKVALDPQGRYAFTADSMKKASIWQLTSGEIKAQLQYIARQKIFSAVRFNQDGQFIATGSPNRQLTLWQVDSGEKLATWRVKPREGSRPKSAVVFDVAFTGDDETLLTESSSGLLEQFARE</sequence>
<dbReference type="AlphaFoldDB" id="A0A8T0C5U7"/>
<dbReference type="PANTHER" id="PTHR15622:SF2">
    <property type="entry name" value="U4_U6 SMALL NUCLEAR RIBONUCLEOPROTEIN PRP4"/>
    <property type="match status" value="1"/>
</dbReference>
<evidence type="ECO:0000313" key="6">
    <source>
        <dbReference type="Proteomes" id="UP000016480"/>
    </source>
</evidence>
<keyword evidence="3" id="KW-0833">Ubl conjugation pathway</keyword>
<dbReference type="PROSITE" id="PS51257">
    <property type="entry name" value="PROKAR_LIPOPROTEIN"/>
    <property type="match status" value="1"/>
</dbReference>
<feature type="repeat" description="WD" evidence="4">
    <location>
        <begin position="170"/>
        <end position="211"/>
    </location>
</feature>
<evidence type="ECO:0000256" key="1">
    <source>
        <dbReference type="ARBA" id="ARBA00022574"/>
    </source>
</evidence>
<reference evidence="5 6" key="1">
    <citation type="journal article" date="2012" name="J. Bacteriol.">
        <title>Genome sequence of the cycloprodigiosin-producing bacterial strain Pseudoalteromonas rubra ATCC 29570(T).</title>
        <authorList>
            <person name="Xie B.B."/>
            <person name="Shu Y.L."/>
            <person name="Qin Q.L."/>
            <person name="Rong J.C."/>
            <person name="Zhang X.Y."/>
            <person name="Chen X.L."/>
            <person name="Zhou B.C."/>
            <person name="Zhang Y.Z."/>
        </authorList>
    </citation>
    <scope>NUCLEOTIDE SEQUENCE [LARGE SCALE GENOMIC DNA]</scope>
    <source>
        <strain evidence="5 6">DSM 6842</strain>
    </source>
</reference>
<proteinExistence type="predicted"/>
<evidence type="ECO:0000256" key="3">
    <source>
        <dbReference type="ARBA" id="ARBA00022786"/>
    </source>
</evidence>
<evidence type="ECO:0000256" key="2">
    <source>
        <dbReference type="ARBA" id="ARBA00022737"/>
    </source>
</evidence>
<keyword evidence="1 4" id="KW-0853">WD repeat</keyword>
<dbReference type="GO" id="GO:0000209">
    <property type="term" value="P:protein polyubiquitination"/>
    <property type="evidence" value="ECO:0007669"/>
    <property type="project" value="TreeGrafter"/>
</dbReference>
<dbReference type="InterPro" id="IPR001680">
    <property type="entry name" value="WD40_rpt"/>
</dbReference>
<gene>
    <name evidence="5" type="ORF">PRUB_a4946</name>
</gene>
<dbReference type="SUPFAM" id="SSF50978">
    <property type="entry name" value="WD40 repeat-like"/>
    <property type="match status" value="1"/>
</dbReference>
<dbReference type="Pfam" id="PF00400">
    <property type="entry name" value="WD40"/>
    <property type="match status" value="2"/>
</dbReference>
<dbReference type="InterPro" id="IPR051983">
    <property type="entry name" value="WSB_SOCS-box_domain"/>
</dbReference>
<feature type="repeat" description="WD" evidence="4">
    <location>
        <begin position="255"/>
        <end position="296"/>
    </location>
</feature>
<dbReference type="Proteomes" id="UP000016480">
    <property type="component" value="Unassembled WGS sequence"/>
</dbReference>
<dbReference type="InterPro" id="IPR019775">
    <property type="entry name" value="WD40_repeat_CS"/>
</dbReference>
<evidence type="ECO:0000313" key="5">
    <source>
        <dbReference type="EMBL" id="KAF7785385.1"/>
    </source>
</evidence>
<dbReference type="InterPro" id="IPR036322">
    <property type="entry name" value="WD40_repeat_dom_sf"/>
</dbReference>
<dbReference type="EMBL" id="AHCD03000037">
    <property type="protein sequence ID" value="KAF7785385.1"/>
    <property type="molecule type" value="Genomic_DNA"/>
</dbReference>
<evidence type="ECO:0008006" key="7">
    <source>
        <dbReference type="Google" id="ProtNLM"/>
    </source>
</evidence>
<dbReference type="SMART" id="SM00320">
    <property type="entry name" value="WD40"/>
    <property type="match status" value="6"/>
</dbReference>
<dbReference type="InterPro" id="IPR015943">
    <property type="entry name" value="WD40/YVTN_repeat-like_dom_sf"/>
</dbReference>
<accession>A0A8T0C5U7</accession>
<evidence type="ECO:0000256" key="4">
    <source>
        <dbReference type="PROSITE-ProRule" id="PRU00221"/>
    </source>
</evidence>
<name>A0A8T0C5U7_9GAMM</name>